<keyword evidence="2" id="KW-1185">Reference proteome</keyword>
<dbReference type="OrthoDB" id="5569962at2"/>
<dbReference type="AlphaFoldDB" id="A0A1Z4C459"/>
<accession>A0A1Z4C459</accession>
<sequence>MAFESVHNVIGWTHKKGVVDGNNYDFVTIYAVSKLEQKENQRGAAGIEFRAEPHLVEKLSKVTFNGVVPMKLQIEQVATGKGVFKDVVVMAEPLPASPQQPKP</sequence>
<reference evidence="1 2" key="1">
    <citation type="submission" date="2017-06" db="EMBL/GenBank/DDBJ databases">
        <title>Genome Sequencing of the methanotroph Methylovulum psychrotolerants str. HV10-M2 isolated from a high-altitude environment.</title>
        <authorList>
            <person name="Mateos-Rivera A."/>
        </authorList>
    </citation>
    <scope>NUCLEOTIDE SEQUENCE [LARGE SCALE GENOMIC DNA]</scope>
    <source>
        <strain evidence="1 2">HV10_M2</strain>
    </source>
</reference>
<evidence type="ECO:0000313" key="1">
    <source>
        <dbReference type="EMBL" id="ASF48331.1"/>
    </source>
</evidence>
<dbReference type="EMBL" id="CP022129">
    <property type="protein sequence ID" value="ASF48331.1"/>
    <property type="molecule type" value="Genomic_DNA"/>
</dbReference>
<dbReference type="Proteomes" id="UP000197019">
    <property type="component" value="Chromosome"/>
</dbReference>
<protein>
    <submittedName>
        <fullName evidence="1">Uncharacterized protein</fullName>
    </submittedName>
</protein>
<dbReference type="KEGG" id="mpsy:CEK71_20945"/>
<dbReference type="RefSeq" id="WP_088621201.1">
    <property type="nucleotide sequence ID" value="NZ_CP022129.1"/>
</dbReference>
<proteinExistence type="predicted"/>
<gene>
    <name evidence="1" type="ORF">CEK71_20945</name>
</gene>
<organism evidence="1 2">
    <name type="scientific">Methylovulum psychrotolerans</name>
    <dbReference type="NCBI Taxonomy" id="1704499"/>
    <lineage>
        <taxon>Bacteria</taxon>
        <taxon>Pseudomonadati</taxon>
        <taxon>Pseudomonadota</taxon>
        <taxon>Gammaproteobacteria</taxon>
        <taxon>Methylococcales</taxon>
        <taxon>Methylococcaceae</taxon>
        <taxon>Methylovulum</taxon>
    </lineage>
</organism>
<evidence type="ECO:0000313" key="2">
    <source>
        <dbReference type="Proteomes" id="UP000197019"/>
    </source>
</evidence>
<name>A0A1Z4C459_9GAMM</name>